<evidence type="ECO:0000256" key="9">
    <source>
        <dbReference type="ARBA" id="ARBA00023242"/>
    </source>
</evidence>
<dbReference type="GO" id="GO:0004843">
    <property type="term" value="F:cysteine-type deubiquitinase activity"/>
    <property type="evidence" value="ECO:0007669"/>
    <property type="project" value="InterPro"/>
</dbReference>
<evidence type="ECO:0000256" key="8">
    <source>
        <dbReference type="ARBA" id="ARBA00023187"/>
    </source>
</evidence>
<dbReference type="CDD" id="cd02669">
    <property type="entry name" value="Peptidase_C19M"/>
    <property type="match status" value="1"/>
</dbReference>
<dbReference type="InterPro" id="IPR050185">
    <property type="entry name" value="Ub_carboxyl-term_hydrolase"/>
</dbReference>
<evidence type="ECO:0000256" key="6">
    <source>
        <dbReference type="ARBA" id="ARBA00022771"/>
    </source>
</evidence>
<feature type="compositionally biased region" description="Pro residues" evidence="11">
    <location>
        <begin position="74"/>
        <end position="89"/>
    </location>
</feature>
<dbReference type="GO" id="GO:0005681">
    <property type="term" value="C:spliceosomal complex"/>
    <property type="evidence" value="ECO:0007669"/>
    <property type="project" value="UniProtKB-KW"/>
</dbReference>
<feature type="compositionally biased region" description="Pro residues" evidence="11">
    <location>
        <begin position="20"/>
        <end position="36"/>
    </location>
</feature>
<dbReference type="InterPro" id="IPR038765">
    <property type="entry name" value="Papain-like_cys_pep_sf"/>
</dbReference>
<dbReference type="STRING" id="1882483.A0A317XH43"/>
<dbReference type="PANTHER" id="PTHR21646:SF16">
    <property type="entry name" value="U4_U6.U5 TRI-SNRNP-ASSOCIATED PROTEIN 2"/>
    <property type="match status" value="1"/>
</dbReference>
<feature type="domain" description="USP" evidence="12">
    <location>
        <begin position="266"/>
        <end position="628"/>
    </location>
</feature>
<dbReference type="Gene3D" id="3.90.70.10">
    <property type="entry name" value="Cysteine proteinases"/>
    <property type="match status" value="1"/>
</dbReference>
<organism evidence="15 16">
    <name type="scientific">Testicularia cyperi</name>
    <dbReference type="NCBI Taxonomy" id="1882483"/>
    <lineage>
        <taxon>Eukaryota</taxon>
        <taxon>Fungi</taxon>
        <taxon>Dikarya</taxon>
        <taxon>Basidiomycota</taxon>
        <taxon>Ustilaginomycotina</taxon>
        <taxon>Ustilaginomycetes</taxon>
        <taxon>Ustilaginales</taxon>
        <taxon>Anthracoideaceae</taxon>
        <taxon>Testicularia</taxon>
    </lineage>
</organism>
<proteinExistence type="inferred from homology"/>
<gene>
    <name evidence="15" type="ORF">BCV70DRAFT_166739</name>
    <name evidence="14" type="ORF">BCV70DRAFT_167972</name>
</gene>
<accession>A0A317XH43</accession>
<dbReference type="InterPro" id="IPR013083">
    <property type="entry name" value="Znf_RING/FYVE/PHD"/>
</dbReference>
<evidence type="ECO:0000259" key="12">
    <source>
        <dbReference type="PROSITE" id="PS50235"/>
    </source>
</evidence>
<keyword evidence="3" id="KW-0507">mRNA processing</keyword>
<dbReference type="SUPFAM" id="SSF54001">
    <property type="entry name" value="Cysteine proteinases"/>
    <property type="match status" value="1"/>
</dbReference>
<protein>
    <submittedName>
        <fullName evidence="15">Cysteine proteinase</fullName>
    </submittedName>
</protein>
<dbReference type="GO" id="GO:0016579">
    <property type="term" value="P:protein deubiquitination"/>
    <property type="evidence" value="ECO:0007669"/>
    <property type="project" value="InterPro"/>
</dbReference>
<feature type="compositionally biased region" description="Polar residues" evidence="11">
    <location>
        <begin position="636"/>
        <end position="646"/>
    </location>
</feature>
<keyword evidence="9" id="KW-0539">Nucleus</keyword>
<feature type="compositionally biased region" description="Pro residues" evidence="11">
    <location>
        <begin position="53"/>
        <end position="65"/>
    </location>
</feature>
<dbReference type="PROSITE" id="PS50271">
    <property type="entry name" value="ZF_UBP"/>
    <property type="match status" value="1"/>
</dbReference>
<keyword evidence="6 10" id="KW-0863">Zinc-finger</keyword>
<feature type="region of interest" description="Disordered" evidence="11">
    <location>
        <begin position="636"/>
        <end position="658"/>
    </location>
</feature>
<evidence type="ECO:0000256" key="1">
    <source>
        <dbReference type="ARBA" id="ARBA00004123"/>
    </source>
</evidence>
<dbReference type="OrthoDB" id="10263353at2759"/>
<comment type="subcellular location">
    <subcellularLocation>
        <location evidence="1">Nucleus</location>
    </subcellularLocation>
</comment>
<dbReference type="InterPro" id="IPR001607">
    <property type="entry name" value="Znf_UBP"/>
</dbReference>
<keyword evidence="8" id="KW-0508">mRNA splicing</keyword>
<feature type="region of interest" description="Disordered" evidence="11">
    <location>
        <begin position="1"/>
        <end position="116"/>
    </location>
</feature>
<dbReference type="FunFam" id="3.30.40.10:FF:000068">
    <property type="entry name" value="U4/U6.U5 tri-snRNP-associated protein 2"/>
    <property type="match status" value="1"/>
</dbReference>
<dbReference type="Gene3D" id="3.30.40.10">
    <property type="entry name" value="Zinc/RING finger domain, C3HC4 (zinc finger)"/>
    <property type="match status" value="1"/>
</dbReference>
<keyword evidence="5" id="KW-0747">Spliceosome</keyword>
<feature type="domain" description="UBP-type" evidence="13">
    <location>
        <begin position="143"/>
        <end position="240"/>
    </location>
</feature>
<evidence type="ECO:0000313" key="15">
    <source>
        <dbReference type="EMBL" id="PWY97576.1"/>
    </source>
</evidence>
<evidence type="ECO:0000313" key="14">
    <source>
        <dbReference type="EMBL" id="PWY96962.1"/>
    </source>
</evidence>
<dbReference type="InterPro" id="IPR028889">
    <property type="entry name" value="USP"/>
</dbReference>
<keyword evidence="16" id="KW-1185">Reference proteome</keyword>
<evidence type="ECO:0000256" key="11">
    <source>
        <dbReference type="SAM" id="MobiDB-lite"/>
    </source>
</evidence>
<dbReference type="InterPro" id="IPR033809">
    <property type="entry name" value="USP39"/>
</dbReference>
<evidence type="ECO:0000256" key="3">
    <source>
        <dbReference type="ARBA" id="ARBA00022664"/>
    </source>
</evidence>
<dbReference type="Proteomes" id="UP000246740">
    <property type="component" value="Unassembled WGS sequence"/>
</dbReference>
<dbReference type="GO" id="GO:0008270">
    <property type="term" value="F:zinc ion binding"/>
    <property type="evidence" value="ECO:0007669"/>
    <property type="project" value="UniProtKB-KW"/>
</dbReference>
<evidence type="ECO:0000256" key="7">
    <source>
        <dbReference type="ARBA" id="ARBA00022833"/>
    </source>
</evidence>
<evidence type="ECO:0000259" key="13">
    <source>
        <dbReference type="PROSITE" id="PS50271"/>
    </source>
</evidence>
<reference evidence="15 16" key="1">
    <citation type="journal article" date="2018" name="Mol. Biol. Evol.">
        <title>Broad Genomic Sampling Reveals a Smut Pathogenic Ancestry of the Fungal Clade Ustilaginomycotina.</title>
        <authorList>
            <person name="Kijpornyongpan T."/>
            <person name="Mondo S.J."/>
            <person name="Barry K."/>
            <person name="Sandor L."/>
            <person name="Lee J."/>
            <person name="Lipzen A."/>
            <person name="Pangilinan J."/>
            <person name="LaButti K."/>
            <person name="Hainaut M."/>
            <person name="Henrissat B."/>
            <person name="Grigoriev I.V."/>
            <person name="Spatafora J.W."/>
            <person name="Aime M.C."/>
        </authorList>
    </citation>
    <scope>NUCLEOTIDE SEQUENCE [LARGE SCALE GENOMIC DNA]</scope>
    <source>
        <strain evidence="15 16">MCA 3645</strain>
    </source>
</reference>
<keyword evidence="4" id="KW-0479">Metal-binding</keyword>
<evidence type="ECO:0000256" key="10">
    <source>
        <dbReference type="PROSITE-ProRule" id="PRU00502"/>
    </source>
</evidence>
<dbReference type="SMART" id="SM00290">
    <property type="entry name" value="ZnF_UBP"/>
    <property type="match status" value="1"/>
</dbReference>
<dbReference type="PROSITE" id="PS50235">
    <property type="entry name" value="USP_3"/>
    <property type="match status" value="1"/>
</dbReference>
<evidence type="ECO:0000256" key="4">
    <source>
        <dbReference type="ARBA" id="ARBA00022723"/>
    </source>
</evidence>
<comment type="similarity">
    <text evidence="2">Belongs to the peptidase C19 family.</text>
</comment>
<dbReference type="EMBL" id="KZ819205">
    <property type="protein sequence ID" value="PWY97576.1"/>
    <property type="molecule type" value="Genomic_DNA"/>
</dbReference>
<dbReference type="SUPFAM" id="SSF57850">
    <property type="entry name" value="RING/U-box"/>
    <property type="match status" value="1"/>
</dbReference>
<keyword evidence="7" id="KW-0862">Zinc</keyword>
<dbReference type="FunCoup" id="A0A317XH43">
    <property type="interactions" value="637"/>
</dbReference>
<evidence type="ECO:0000313" key="16">
    <source>
        <dbReference type="Proteomes" id="UP000246740"/>
    </source>
</evidence>
<dbReference type="Pfam" id="PF02148">
    <property type="entry name" value="zf-UBP"/>
    <property type="match status" value="1"/>
</dbReference>
<dbReference type="PANTHER" id="PTHR21646">
    <property type="entry name" value="UBIQUITIN CARBOXYL-TERMINAL HYDROLASE"/>
    <property type="match status" value="1"/>
</dbReference>
<evidence type="ECO:0000256" key="5">
    <source>
        <dbReference type="ARBA" id="ARBA00022728"/>
    </source>
</evidence>
<sequence>MAQANSTDGPPTKRQRTQATPPPPPSPSAAPSPAAPPGSADAPPLPVNASIAPSPPPASPPPLPPPEDDLQSAPLPPTIDLPPPPPPLPSSSLRSKTNGGLFAPLNNDANEGVDDDQDDKIESAEYWTRQAQQQASVASAASSTDLYLDTVNRSLLDFDFEKVCSVSLSSLNVYACLVCGKYFQGRGRNSYAYLHSIDDAHRVFLNLDTARVYILPDNYEVHSSALNDIKFLLNPTFTQRDIDGLDAPDAKPALDLRGEPYLPGFVGLNNIVKNDYMNVVLQALVHVKPLRDYFLRLSTESVGTSGSTGGRKPTSELVSRFATLVRKIWNPRAFKGQVSPHELLQQVVSASHGRFTLTQQADPVDFLGWLLNTLHLELTGGKRRRESIISRCFQGQVCIESQPKVQVHRDANGEITFNPGLDITSTVSPFFLLALDLPPAPICETDKNQVAQIALSAILAKYNGSVCSYDSATCAVRRLRVSKLPPYLVLHFRRFSSNKFVEERNPTIVNFPTKGLDLGRFCSQNESLPEHKQKKDEKEVEEHAPISTVYDLVANVVHDATPGTVRDNSVWKAQVSTRTDGKPLDTTTPYRSKKDGQKWFQIQDLFVEQINHQMLFLAESYLQIWERRDAPAHIQRQLQSSLSANPTTTTAKSKSKSN</sequence>
<dbReference type="GO" id="GO:0000245">
    <property type="term" value="P:spliceosomal complex assembly"/>
    <property type="evidence" value="ECO:0007669"/>
    <property type="project" value="InterPro"/>
</dbReference>
<dbReference type="InterPro" id="IPR001394">
    <property type="entry name" value="Peptidase_C19_UCH"/>
</dbReference>
<dbReference type="EMBL" id="KZ819232">
    <property type="protein sequence ID" value="PWY96962.1"/>
    <property type="molecule type" value="Genomic_DNA"/>
</dbReference>
<dbReference type="AlphaFoldDB" id="A0A317XH43"/>
<evidence type="ECO:0000256" key="2">
    <source>
        <dbReference type="ARBA" id="ARBA00009085"/>
    </source>
</evidence>
<dbReference type="InParanoid" id="A0A317XH43"/>
<name>A0A317XH43_9BASI</name>
<dbReference type="Pfam" id="PF00443">
    <property type="entry name" value="UCH"/>
    <property type="match status" value="1"/>
</dbReference>